<gene>
    <name evidence="3" type="ORF">ACFS7Z_21930</name>
</gene>
<reference evidence="4" key="1">
    <citation type="journal article" date="2019" name="Int. J. Syst. Evol. Microbiol.">
        <title>The Global Catalogue of Microorganisms (GCM) 10K type strain sequencing project: providing services to taxonomists for standard genome sequencing and annotation.</title>
        <authorList>
            <consortium name="The Broad Institute Genomics Platform"/>
            <consortium name="The Broad Institute Genome Sequencing Center for Infectious Disease"/>
            <person name="Wu L."/>
            <person name="Ma J."/>
        </authorList>
    </citation>
    <scope>NUCLEOTIDE SEQUENCE [LARGE SCALE GENOMIC DNA]</scope>
    <source>
        <strain evidence="4">KCTC 23984</strain>
    </source>
</reference>
<dbReference type="PROSITE" id="PS50110">
    <property type="entry name" value="RESPONSE_REGULATORY"/>
    <property type="match status" value="1"/>
</dbReference>
<protein>
    <submittedName>
        <fullName evidence="3">Response regulator</fullName>
    </submittedName>
</protein>
<evidence type="ECO:0000313" key="3">
    <source>
        <dbReference type="EMBL" id="MFD3003040.1"/>
    </source>
</evidence>
<dbReference type="PANTHER" id="PTHR44520">
    <property type="entry name" value="RESPONSE REGULATOR RCP1-RELATED"/>
    <property type="match status" value="1"/>
</dbReference>
<dbReference type="Gene3D" id="3.40.50.2300">
    <property type="match status" value="1"/>
</dbReference>
<dbReference type="EMBL" id="JBHUOX010000023">
    <property type="protein sequence ID" value="MFD3003040.1"/>
    <property type="molecule type" value="Genomic_DNA"/>
</dbReference>
<dbReference type="InterPro" id="IPR052893">
    <property type="entry name" value="TCS_response_regulator"/>
</dbReference>
<keyword evidence="1" id="KW-0597">Phosphoprotein</keyword>
<organism evidence="3 4">
    <name type="scientific">Pontibacter toksunensis</name>
    <dbReference type="NCBI Taxonomy" id="1332631"/>
    <lineage>
        <taxon>Bacteria</taxon>
        <taxon>Pseudomonadati</taxon>
        <taxon>Bacteroidota</taxon>
        <taxon>Cytophagia</taxon>
        <taxon>Cytophagales</taxon>
        <taxon>Hymenobacteraceae</taxon>
        <taxon>Pontibacter</taxon>
    </lineage>
</organism>
<dbReference type="SUPFAM" id="SSF52172">
    <property type="entry name" value="CheY-like"/>
    <property type="match status" value="1"/>
</dbReference>
<dbReference type="Proteomes" id="UP001597641">
    <property type="component" value="Unassembled WGS sequence"/>
</dbReference>
<feature type="domain" description="Response regulatory" evidence="2">
    <location>
        <begin position="6"/>
        <end position="127"/>
    </location>
</feature>
<keyword evidence="4" id="KW-1185">Reference proteome</keyword>
<dbReference type="Pfam" id="PF00072">
    <property type="entry name" value="Response_reg"/>
    <property type="match status" value="1"/>
</dbReference>
<dbReference type="PANTHER" id="PTHR44520:SF2">
    <property type="entry name" value="RESPONSE REGULATOR RCP1"/>
    <property type="match status" value="1"/>
</dbReference>
<evidence type="ECO:0000259" key="2">
    <source>
        <dbReference type="PROSITE" id="PS50110"/>
    </source>
</evidence>
<sequence>MKQLKSILVVDDDIVAILTSQRIIKKLKLDVDLLTARHGKEALDIIREICQGDQHLELILLDINMPVMDGFELLEELKHSDDLSCALLRVVLVSSSTHYLDIARAKQYPVIDYLEKPLTAEKLSKFL</sequence>
<comment type="caution">
    <text evidence="3">The sequence shown here is derived from an EMBL/GenBank/DDBJ whole genome shotgun (WGS) entry which is preliminary data.</text>
</comment>
<evidence type="ECO:0000256" key="1">
    <source>
        <dbReference type="PROSITE-ProRule" id="PRU00169"/>
    </source>
</evidence>
<dbReference type="InterPro" id="IPR001789">
    <property type="entry name" value="Sig_transdc_resp-reg_receiver"/>
</dbReference>
<feature type="modified residue" description="4-aspartylphosphate" evidence="1">
    <location>
        <position position="62"/>
    </location>
</feature>
<evidence type="ECO:0000313" key="4">
    <source>
        <dbReference type="Proteomes" id="UP001597641"/>
    </source>
</evidence>
<proteinExistence type="predicted"/>
<accession>A0ABW6C043</accession>
<dbReference type="RefSeq" id="WP_377489629.1">
    <property type="nucleotide sequence ID" value="NZ_JBHUOX010000023.1"/>
</dbReference>
<dbReference type="InterPro" id="IPR011006">
    <property type="entry name" value="CheY-like_superfamily"/>
</dbReference>
<name>A0ABW6C043_9BACT</name>
<dbReference type="SMART" id="SM00448">
    <property type="entry name" value="REC"/>
    <property type="match status" value="1"/>
</dbReference>